<keyword evidence="2" id="KW-1003">Cell membrane</keyword>
<dbReference type="FunFam" id="1.20.1070.10:FF:000311">
    <property type="entry name" value="TYRAmine receptor"/>
    <property type="match status" value="1"/>
</dbReference>
<feature type="transmembrane region" description="Helical" evidence="12">
    <location>
        <begin position="284"/>
        <end position="305"/>
    </location>
</feature>
<dbReference type="PANTHER" id="PTHR24248:SF199">
    <property type="entry name" value="IP13425P-RELATED"/>
    <property type="match status" value="1"/>
</dbReference>
<evidence type="ECO:0000256" key="1">
    <source>
        <dbReference type="ARBA" id="ARBA00004651"/>
    </source>
</evidence>
<dbReference type="InterPro" id="IPR000276">
    <property type="entry name" value="GPCR_Rhodpsn"/>
</dbReference>
<reference evidence="14 15" key="1">
    <citation type="submission" date="2022-04" db="EMBL/GenBank/DDBJ databases">
        <title>Chromosome-level reference genomes for two strains of Caenorhabditis briggsae: an improved platform for comparative genomics.</title>
        <authorList>
            <person name="Stevens L."/>
            <person name="Andersen E."/>
        </authorList>
    </citation>
    <scope>NUCLEOTIDE SEQUENCE [LARGE SCALE GENOMIC DNA]</scope>
    <source>
        <strain evidence="14">VX34</strain>
        <tissue evidence="14">Whole-organism</tissue>
    </source>
</reference>
<organism evidence="14 15">
    <name type="scientific">Caenorhabditis briggsae</name>
    <dbReference type="NCBI Taxonomy" id="6238"/>
    <lineage>
        <taxon>Eukaryota</taxon>
        <taxon>Metazoa</taxon>
        <taxon>Ecdysozoa</taxon>
        <taxon>Nematoda</taxon>
        <taxon>Chromadorea</taxon>
        <taxon>Rhabditida</taxon>
        <taxon>Rhabditina</taxon>
        <taxon>Rhabditomorpha</taxon>
        <taxon>Rhabditoidea</taxon>
        <taxon>Rhabditidae</taxon>
        <taxon>Peloderinae</taxon>
        <taxon>Caenorhabditis</taxon>
    </lineage>
</organism>
<keyword evidence="9 10" id="KW-0807">Transducer</keyword>
<feature type="transmembrane region" description="Helical" evidence="12">
    <location>
        <begin position="554"/>
        <end position="573"/>
    </location>
</feature>
<dbReference type="Gene3D" id="1.20.1070.10">
    <property type="entry name" value="Rhodopsin 7-helix transmembrane proteins"/>
    <property type="match status" value="2"/>
</dbReference>
<evidence type="ECO:0000313" key="15">
    <source>
        <dbReference type="Proteomes" id="UP000829354"/>
    </source>
</evidence>
<feature type="transmembrane region" description="Helical" evidence="12">
    <location>
        <begin position="192"/>
        <end position="213"/>
    </location>
</feature>
<evidence type="ECO:0000256" key="9">
    <source>
        <dbReference type="ARBA" id="ARBA00023224"/>
    </source>
</evidence>
<keyword evidence="15" id="KW-1185">Reference proteome</keyword>
<evidence type="ECO:0000256" key="5">
    <source>
        <dbReference type="ARBA" id="ARBA00023040"/>
    </source>
</evidence>
<feature type="transmembrane region" description="Helical" evidence="12">
    <location>
        <begin position="510"/>
        <end position="534"/>
    </location>
</feature>
<feature type="region of interest" description="Disordered" evidence="11">
    <location>
        <begin position="381"/>
        <end position="406"/>
    </location>
</feature>
<evidence type="ECO:0000256" key="8">
    <source>
        <dbReference type="ARBA" id="ARBA00023170"/>
    </source>
</evidence>
<dbReference type="Proteomes" id="UP000829354">
    <property type="component" value="Chromosome X"/>
</dbReference>
<protein>
    <recommendedName>
        <fullName evidence="13">G-protein coupled receptors family 1 profile domain-containing protein</fullName>
    </recommendedName>
</protein>
<dbReference type="Pfam" id="PF00001">
    <property type="entry name" value="7tm_1"/>
    <property type="match status" value="1"/>
</dbReference>
<keyword evidence="5 10" id="KW-0297">G-protein coupled receptor</keyword>
<evidence type="ECO:0000256" key="10">
    <source>
        <dbReference type="RuleBase" id="RU000688"/>
    </source>
</evidence>
<name>A0AAE9FHI4_CAEBR</name>
<keyword evidence="7" id="KW-1015">Disulfide bond</keyword>
<evidence type="ECO:0000256" key="11">
    <source>
        <dbReference type="SAM" id="MobiDB-lite"/>
    </source>
</evidence>
<dbReference type="SMART" id="SM01381">
    <property type="entry name" value="7TM_GPCR_Srsx"/>
    <property type="match status" value="1"/>
</dbReference>
<dbReference type="FunFam" id="1.20.1070.10:FF:000454">
    <property type="entry name" value="TYRAmine receptor"/>
    <property type="match status" value="1"/>
</dbReference>
<comment type="similarity">
    <text evidence="10">Belongs to the G-protein coupled receptor 1 family.</text>
</comment>
<evidence type="ECO:0000256" key="12">
    <source>
        <dbReference type="SAM" id="Phobius"/>
    </source>
</evidence>
<dbReference type="AlphaFoldDB" id="A0AAE9FHI4"/>
<feature type="region of interest" description="Disordered" evidence="11">
    <location>
        <begin position="333"/>
        <end position="353"/>
    </location>
</feature>
<accession>A0AAE9FHI4</accession>
<keyword evidence="4 12" id="KW-1133">Transmembrane helix</keyword>
<evidence type="ECO:0000256" key="2">
    <source>
        <dbReference type="ARBA" id="ARBA00022475"/>
    </source>
</evidence>
<dbReference type="GO" id="GO:0004993">
    <property type="term" value="F:G protein-coupled serotonin receptor activity"/>
    <property type="evidence" value="ECO:0007669"/>
    <property type="project" value="UniProtKB-ARBA"/>
</dbReference>
<keyword evidence="3 10" id="KW-0812">Transmembrane</keyword>
<evidence type="ECO:0000256" key="6">
    <source>
        <dbReference type="ARBA" id="ARBA00023136"/>
    </source>
</evidence>
<feature type="transmembrane region" description="Helical" evidence="12">
    <location>
        <begin position="234"/>
        <end position="254"/>
    </location>
</feature>
<dbReference type="PANTHER" id="PTHR24248">
    <property type="entry name" value="ADRENERGIC RECEPTOR-RELATED G-PROTEIN COUPLED RECEPTOR"/>
    <property type="match status" value="1"/>
</dbReference>
<evidence type="ECO:0000256" key="4">
    <source>
        <dbReference type="ARBA" id="ARBA00022989"/>
    </source>
</evidence>
<feature type="transmembrane region" description="Helical" evidence="12">
    <location>
        <begin position="150"/>
        <end position="172"/>
    </location>
</feature>
<dbReference type="SUPFAM" id="SSF81321">
    <property type="entry name" value="Family A G protein-coupled receptor-like"/>
    <property type="match status" value="1"/>
</dbReference>
<feature type="transmembrane region" description="Helical" evidence="12">
    <location>
        <begin position="117"/>
        <end position="143"/>
    </location>
</feature>
<gene>
    <name evidence="14" type="ORF">L5515_017774</name>
</gene>
<dbReference type="CDD" id="cd15061">
    <property type="entry name" value="7tmA_tyramine_R-like"/>
    <property type="match status" value="1"/>
</dbReference>
<comment type="subcellular location">
    <subcellularLocation>
        <location evidence="1">Cell membrane</location>
        <topology evidence="1">Multi-pass membrane protein</topology>
    </subcellularLocation>
</comment>
<dbReference type="PROSITE" id="PS50262">
    <property type="entry name" value="G_PROTEIN_RECEP_F1_2"/>
    <property type="match status" value="1"/>
</dbReference>
<dbReference type="EMBL" id="CP092625">
    <property type="protein sequence ID" value="UMM41570.1"/>
    <property type="molecule type" value="Genomic_DNA"/>
</dbReference>
<dbReference type="InterPro" id="IPR017452">
    <property type="entry name" value="GPCR_Rhodpsn_7TM"/>
</dbReference>
<dbReference type="GO" id="GO:0005886">
    <property type="term" value="C:plasma membrane"/>
    <property type="evidence" value="ECO:0007669"/>
    <property type="project" value="UniProtKB-SubCell"/>
</dbReference>
<evidence type="ECO:0000313" key="14">
    <source>
        <dbReference type="EMBL" id="UMM41570.1"/>
    </source>
</evidence>
<dbReference type="PRINTS" id="PR00237">
    <property type="entry name" value="GPCRRHODOPSN"/>
</dbReference>
<proteinExistence type="inferred from homology"/>
<feature type="domain" description="G-protein coupled receptors family 1 profile" evidence="13">
    <location>
        <begin position="133"/>
        <end position="570"/>
    </location>
</feature>
<evidence type="ECO:0000256" key="3">
    <source>
        <dbReference type="ARBA" id="ARBA00022692"/>
    </source>
</evidence>
<sequence length="609" mass="68685">MYLILCTRYDEAKYLFFEIIPRIIIITATANSSSILRNLHGDNFLMAALSGSLWTSIASPEGSVSVPTSTVGTITSTTVKPQWEPSPPGNFFVDTFGPNSPLSEYLPVKLCLGIHDVFIALFLVMLILLTIFGNILVVLSVVVYKRMRTFTNILLTSLATADLLVGLIVMPMSLLDLLHNHRWPLGRFLCRMWATSDVLLCTASILNLCVISLDRYFAITSPLKYPRTRSRKMAAGLLTGVWTISFVVCSPPWVVPSWNLFTDNNNNTGSSEDFKCAYSPSVAYRIYSALGSFYLPLLVMLFVYFKIFRVASEREALMRQSVGTCRLSNRLTKTQQKNQRNNLRTASAPHSRTRVQVNHNCGRVNYSVRPMEYANRLENSLKPNHERFDSTDCEDSPPNGDSLEAGTTCNISMSLVTNSPPNGSQKEAKNSMERECHSLADIVNSADTPVRKNTEVGIAPSLSKRARQCNARLQPNNLLQKAHEHYQINGPGKTVRGSKEKMVYLRERKALKTIGIVVLGFIICWMPFFIMYLVEVFISDPVAESAVYRITSEFFLWLGYSNSVLNPIIYTMYNGDFRRCFRDLLSFGCVQHHRRTMSVKKLHQQSTIF</sequence>
<dbReference type="PROSITE" id="PS00237">
    <property type="entry name" value="G_PROTEIN_RECEP_F1_1"/>
    <property type="match status" value="1"/>
</dbReference>
<keyword evidence="8 10" id="KW-0675">Receptor</keyword>
<keyword evidence="6 12" id="KW-0472">Membrane</keyword>
<evidence type="ECO:0000256" key="7">
    <source>
        <dbReference type="ARBA" id="ARBA00023157"/>
    </source>
</evidence>
<evidence type="ECO:0000259" key="13">
    <source>
        <dbReference type="PROSITE" id="PS50262"/>
    </source>
</evidence>